<name>A0ABW4GBH1_9ACTN</name>
<dbReference type="Pfam" id="PF07683">
    <property type="entry name" value="CobW_C"/>
    <property type="match status" value="1"/>
</dbReference>
<keyword evidence="3" id="KW-1185">Reference proteome</keyword>
<evidence type="ECO:0000313" key="2">
    <source>
        <dbReference type="EMBL" id="MFD1539809.1"/>
    </source>
</evidence>
<sequence length="309" mass="32643">MRRRLPVTVVTGFLGSGKTTLINHILTEGHGLRLAVVVNEFGELGIDGSLIDRRAGPVTELANGCLCCVNQGNLAMTLAQIARDGAALDGIIVETSGLADPLGVVDVLVHGHFACDLVLDCVITLVDSANFDAGLANATVAYQQLTGADLLVLNKADLVDAATLTLLRERLRTLNRHAASVTASHAGLPVGMLLGTGRHDVLRPRRDVEHHTGEVSVASLTLHRPVDHQRFLTWVETLAGRALRVKALVRFDGDPRAFVFNGVGARQDLTQAPPAARLRLGDAGALIVVLGGDLDSADIEDGLRRSGAI</sequence>
<organism evidence="2 3">
    <name type="scientific">Nonomuraea guangzhouensis</name>
    <dbReference type="NCBI Taxonomy" id="1291555"/>
    <lineage>
        <taxon>Bacteria</taxon>
        <taxon>Bacillati</taxon>
        <taxon>Actinomycetota</taxon>
        <taxon>Actinomycetes</taxon>
        <taxon>Streptosporangiales</taxon>
        <taxon>Streptosporangiaceae</taxon>
        <taxon>Nonomuraea</taxon>
    </lineage>
</organism>
<proteinExistence type="predicted"/>
<dbReference type="InterPro" id="IPR003495">
    <property type="entry name" value="CobW/HypB/UreG_nucleotide-bd"/>
</dbReference>
<dbReference type="PANTHER" id="PTHR13748:SF62">
    <property type="entry name" value="COBW DOMAIN-CONTAINING PROTEIN"/>
    <property type="match status" value="1"/>
</dbReference>
<dbReference type="EMBL" id="JBHUCM010000018">
    <property type="protein sequence ID" value="MFD1539809.1"/>
    <property type="molecule type" value="Genomic_DNA"/>
</dbReference>
<dbReference type="RefSeq" id="WP_219533465.1">
    <property type="nucleotide sequence ID" value="NZ_JAHKRM010000018.1"/>
</dbReference>
<dbReference type="SMART" id="SM00833">
    <property type="entry name" value="CobW_C"/>
    <property type="match status" value="1"/>
</dbReference>
<dbReference type="Proteomes" id="UP001597097">
    <property type="component" value="Unassembled WGS sequence"/>
</dbReference>
<comment type="caution">
    <text evidence="2">The sequence shown here is derived from an EMBL/GenBank/DDBJ whole genome shotgun (WGS) entry which is preliminary data.</text>
</comment>
<evidence type="ECO:0000313" key="3">
    <source>
        <dbReference type="Proteomes" id="UP001597097"/>
    </source>
</evidence>
<dbReference type="Pfam" id="PF02492">
    <property type="entry name" value="cobW"/>
    <property type="match status" value="1"/>
</dbReference>
<dbReference type="InterPro" id="IPR011629">
    <property type="entry name" value="CobW-like_C"/>
</dbReference>
<protein>
    <submittedName>
        <fullName evidence="2">CobW family GTP-binding protein</fullName>
    </submittedName>
</protein>
<reference evidence="3" key="1">
    <citation type="journal article" date="2019" name="Int. J. Syst. Evol. Microbiol.">
        <title>The Global Catalogue of Microorganisms (GCM) 10K type strain sequencing project: providing services to taxonomists for standard genome sequencing and annotation.</title>
        <authorList>
            <consortium name="The Broad Institute Genomics Platform"/>
            <consortium name="The Broad Institute Genome Sequencing Center for Infectious Disease"/>
            <person name="Wu L."/>
            <person name="Ma J."/>
        </authorList>
    </citation>
    <scope>NUCLEOTIDE SEQUENCE [LARGE SCALE GENOMIC DNA]</scope>
    <source>
        <strain evidence="3">CGMCC 1.15399</strain>
    </source>
</reference>
<accession>A0ABW4GBH1</accession>
<gene>
    <name evidence="2" type="ORF">ACFSJ0_22335</name>
</gene>
<evidence type="ECO:0000259" key="1">
    <source>
        <dbReference type="SMART" id="SM00833"/>
    </source>
</evidence>
<dbReference type="PANTHER" id="PTHR13748">
    <property type="entry name" value="COBW-RELATED"/>
    <property type="match status" value="1"/>
</dbReference>
<feature type="domain" description="CobW C-terminal" evidence="1">
    <location>
        <begin position="215"/>
        <end position="307"/>
    </location>
</feature>
<dbReference type="InterPro" id="IPR051316">
    <property type="entry name" value="Zinc-reg_GTPase_activator"/>
</dbReference>
<dbReference type="CDD" id="cd03112">
    <property type="entry name" value="CobW-like"/>
    <property type="match status" value="1"/>
</dbReference>